<evidence type="ECO:0000256" key="4">
    <source>
        <dbReference type="ARBA" id="ARBA00022989"/>
    </source>
</evidence>
<reference evidence="8 9" key="1">
    <citation type="submission" date="2016-12" db="EMBL/GenBank/DDBJ databases">
        <title>The whole genome sequencing and assembly of Lactobacillus amylophilus DSM 20533T strain.</title>
        <authorList>
            <person name="Lee Y.-J."/>
            <person name="Yi H."/>
            <person name="Bahn Y.-S."/>
            <person name="Kim J.F."/>
            <person name="Lee D.-W."/>
        </authorList>
    </citation>
    <scope>NUCLEOTIDE SEQUENCE [LARGE SCALE GENOMIC DNA]</scope>
    <source>
        <strain evidence="8 9">DSM 20533</strain>
    </source>
</reference>
<evidence type="ECO:0000256" key="5">
    <source>
        <dbReference type="ARBA" id="ARBA00023136"/>
    </source>
</evidence>
<evidence type="ECO:0000256" key="1">
    <source>
        <dbReference type="ARBA" id="ARBA00004651"/>
    </source>
</evidence>
<proteinExistence type="inferred from homology"/>
<organism evidence="8 9">
    <name type="scientific">Amylolactobacillus amylophilus DSM 20533 = JCM 1125</name>
    <dbReference type="NCBI Taxonomy" id="1423721"/>
    <lineage>
        <taxon>Bacteria</taxon>
        <taxon>Bacillati</taxon>
        <taxon>Bacillota</taxon>
        <taxon>Bacilli</taxon>
        <taxon>Lactobacillales</taxon>
        <taxon>Lactobacillaceae</taxon>
        <taxon>Amylolactobacillus</taxon>
    </lineage>
</organism>
<dbReference type="GO" id="GO:0005886">
    <property type="term" value="C:plasma membrane"/>
    <property type="evidence" value="ECO:0007669"/>
    <property type="project" value="UniProtKB-SubCell"/>
</dbReference>
<dbReference type="PANTHER" id="PTHR12677">
    <property type="entry name" value="GOLGI APPARATUS MEMBRANE PROTEIN TVP38-RELATED"/>
    <property type="match status" value="1"/>
</dbReference>
<comment type="subcellular location">
    <subcellularLocation>
        <location evidence="1 6">Cell membrane</location>
        <topology evidence="1 6">Multi-pass membrane protein</topology>
    </subcellularLocation>
</comment>
<dbReference type="InterPro" id="IPR032816">
    <property type="entry name" value="VTT_dom"/>
</dbReference>
<keyword evidence="4 6" id="KW-1133">Transmembrane helix</keyword>
<dbReference type="KEGG" id="lah:LA20533_05975"/>
<keyword evidence="9" id="KW-1185">Reference proteome</keyword>
<evidence type="ECO:0000256" key="2">
    <source>
        <dbReference type="ARBA" id="ARBA00022475"/>
    </source>
</evidence>
<feature type="transmembrane region" description="Helical" evidence="6">
    <location>
        <begin position="12"/>
        <end position="31"/>
    </location>
</feature>
<evidence type="ECO:0000259" key="7">
    <source>
        <dbReference type="Pfam" id="PF09335"/>
    </source>
</evidence>
<evidence type="ECO:0000313" key="9">
    <source>
        <dbReference type="Proteomes" id="UP000185499"/>
    </source>
</evidence>
<accession>A0A1L6XCZ0</accession>
<feature type="transmembrane region" description="Helical" evidence="6">
    <location>
        <begin position="51"/>
        <end position="74"/>
    </location>
</feature>
<dbReference type="EMBL" id="CP018888">
    <property type="protein sequence ID" value="APT18833.1"/>
    <property type="molecule type" value="Genomic_DNA"/>
</dbReference>
<dbReference type="Pfam" id="PF09335">
    <property type="entry name" value="VTT_dom"/>
    <property type="match status" value="1"/>
</dbReference>
<evidence type="ECO:0000256" key="6">
    <source>
        <dbReference type="RuleBase" id="RU366058"/>
    </source>
</evidence>
<feature type="transmembrane region" description="Helical" evidence="6">
    <location>
        <begin position="139"/>
        <end position="162"/>
    </location>
</feature>
<keyword evidence="2 6" id="KW-1003">Cell membrane</keyword>
<name>A0A1L6XCZ0_9LACO</name>
<sequence>MSMSPKTSRRIINIVTIVSFVVLVLLTIYWWRLGIFESQAKMRGYLADKQILGPIIFVIIQIVQVVIPIIPGGISLVGGVLFFGPIWGFVYNYVGIVIGSIINFYLARYYGKPFILHIVSENTYNKYEARTKDQKKFDIFFALCIVLPLAPDDILCMIAGLTKMKFSRFLWIILLLKPWTILAYSMGMLYGGKWLFKLIGK</sequence>
<dbReference type="PANTHER" id="PTHR12677:SF49">
    <property type="entry name" value="TVP38_TMEM64 FAMILY MEMBRANE PROTEIN"/>
    <property type="match status" value="1"/>
</dbReference>
<feature type="domain" description="VTT" evidence="7">
    <location>
        <begin position="70"/>
        <end position="187"/>
    </location>
</feature>
<feature type="transmembrane region" description="Helical" evidence="6">
    <location>
        <begin position="168"/>
        <end position="191"/>
    </location>
</feature>
<dbReference type="Proteomes" id="UP000185499">
    <property type="component" value="Chromosome"/>
</dbReference>
<evidence type="ECO:0000313" key="8">
    <source>
        <dbReference type="EMBL" id="APT18833.1"/>
    </source>
</evidence>
<evidence type="ECO:0000256" key="3">
    <source>
        <dbReference type="ARBA" id="ARBA00022692"/>
    </source>
</evidence>
<protein>
    <recommendedName>
        <fullName evidence="6">TVP38/TMEM64 family membrane protein</fullName>
    </recommendedName>
</protein>
<keyword evidence="5 6" id="KW-0472">Membrane</keyword>
<keyword evidence="3 6" id="KW-0812">Transmembrane</keyword>
<gene>
    <name evidence="8" type="ORF">LA20533_05975</name>
</gene>
<feature type="transmembrane region" description="Helical" evidence="6">
    <location>
        <begin position="86"/>
        <end position="106"/>
    </location>
</feature>
<dbReference type="AlphaFoldDB" id="A0A1L6XCZ0"/>
<comment type="similarity">
    <text evidence="6">Belongs to the TVP38/TMEM64 family.</text>
</comment>
<dbReference type="InterPro" id="IPR015414">
    <property type="entry name" value="TMEM64"/>
</dbReference>